<dbReference type="EMBL" id="QBIY01011857">
    <property type="protein sequence ID" value="RXN28649.1"/>
    <property type="molecule type" value="Genomic_DNA"/>
</dbReference>
<dbReference type="AlphaFoldDB" id="A0A498N2R1"/>
<accession>A0A498N2R1</accession>
<dbReference type="Proteomes" id="UP000290572">
    <property type="component" value="Unassembled WGS sequence"/>
</dbReference>
<evidence type="ECO:0000313" key="2">
    <source>
        <dbReference type="Proteomes" id="UP000290572"/>
    </source>
</evidence>
<keyword evidence="2" id="KW-1185">Reference proteome</keyword>
<sequence>MDLWCRTEKNHHRIHIALHHFLKQKPPIFPGNVPHGYGLLGKTEQAMPFRWEGREIRLGTALADPPDRMERIRFTCGD</sequence>
<gene>
    <name evidence="1" type="ORF">ROHU_019250</name>
</gene>
<organism evidence="1 2">
    <name type="scientific">Labeo rohita</name>
    <name type="common">Indian major carp</name>
    <name type="synonym">Cyprinus rohita</name>
    <dbReference type="NCBI Taxonomy" id="84645"/>
    <lineage>
        <taxon>Eukaryota</taxon>
        <taxon>Metazoa</taxon>
        <taxon>Chordata</taxon>
        <taxon>Craniata</taxon>
        <taxon>Vertebrata</taxon>
        <taxon>Euteleostomi</taxon>
        <taxon>Actinopterygii</taxon>
        <taxon>Neopterygii</taxon>
        <taxon>Teleostei</taxon>
        <taxon>Ostariophysi</taxon>
        <taxon>Cypriniformes</taxon>
        <taxon>Cyprinidae</taxon>
        <taxon>Labeoninae</taxon>
        <taxon>Labeonini</taxon>
        <taxon>Labeo</taxon>
    </lineage>
</organism>
<comment type="caution">
    <text evidence="1">The sequence shown here is derived from an EMBL/GenBank/DDBJ whole genome shotgun (WGS) entry which is preliminary data.</text>
</comment>
<proteinExistence type="predicted"/>
<name>A0A498N2R1_LABRO</name>
<protein>
    <submittedName>
        <fullName evidence="1">Uncharacterized protein</fullName>
    </submittedName>
</protein>
<reference evidence="1 2" key="1">
    <citation type="submission" date="2018-03" db="EMBL/GenBank/DDBJ databases">
        <title>Draft genome sequence of Rohu Carp (Labeo rohita).</title>
        <authorList>
            <person name="Das P."/>
            <person name="Kushwaha B."/>
            <person name="Joshi C.G."/>
            <person name="Kumar D."/>
            <person name="Nagpure N.S."/>
            <person name="Sahoo L."/>
            <person name="Das S.P."/>
            <person name="Bit A."/>
            <person name="Patnaik S."/>
            <person name="Meher P.K."/>
            <person name="Jayasankar P."/>
            <person name="Koringa P.G."/>
            <person name="Patel N.V."/>
            <person name="Hinsu A.T."/>
            <person name="Kumar R."/>
            <person name="Pandey M."/>
            <person name="Agarwal S."/>
            <person name="Srivastava S."/>
            <person name="Singh M."/>
            <person name="Iquebal M.A."/>
            <person name="Jaiswal S."/>
            <person name="Angadi U.B."/>
            <person name="Kumar N."/>
            <person name="Raza M."/>
            <person name="Shah T.M."/>
            <person name="Rai A."/>
            <person name="Jena J.K."/>
        </authorList>
    </citation>
    <scope>NUCLEOTIDE SEQUENCE [LARGE SCALE GENOMIC DNA]</scope>
    <source>
        <strain evidence="1">DASCIFA01</strain>
        <tissue evidence="1">Testis</tissue>
    </source>
</reference>
<evidence type="ECO:0000313" key="1">
    <source>
        <dbReference type="EMBL" id="RXN28649.1"/>
    </source>
</evidence>